<keyword evidence="5" id="KW-1185">Reference proteome</keyword>
<dbReference type="OrthoDB" id="7021410at2"/>
<feature type="transmembrane region" description="Helical" evidence="1">
    <location>
        <begin position="134"/>
        <end position="161"/>
    </location>
</feature>
<dbReference type="InterPro" id="IPR016917">
    <property type="entry name" value="UCP029393"/>
</dbReference>
<evidence type="ECO:0000313" key="3">
    <source>
        <dbReference type="EMBL" id="QGW78846.1"/>
    </source>
</evidence>
<organism evidence="2 4">
    <name type="scientific">Pseudomonas alkylphenolica</name>
    <dbReference type="NCBI Taxonomy" id="237609"/>
    <lineage>
        <taxon>Bacteria</taxon>
        <taxon>Pseudomonadati</taxon>
        <taxon>Pseudomonadota</taxon>
        <taxon>Gammaproteobacteria</taxon>
        <taxon>Pseudomonadales</taxon>
        <taxon>Pseudomonadaceae</taxon>
        <taxon>Pseudomonas</taxon>
    </lineage>
</organism>
<dbReference type="EMBL" id="CP046621">
    <property type="protein sequence ID" value="QGW78846.1"/>
    <property type="molecule type" value="Genomic_DNA"/>
</dbReference>
<evidence type="ECO:0000313" key="5">
    <source>
        <dbReference type="Proteomes" id="UP000426235"/>
    </source>
</evidence>
<dbReference type="Proteomes" id="UP000028931">
    <property type="component" value="Chromosome"/>
</dbReference>
<proteinExistence type="predicted"/>
<sequence length="173" mass="19913">MFRSYLRLLLFTFGLLVGVQVPGLINDYSQRVEAHLLESREGLKGFEATARRFFNGDLQALVRHYRSSDDPVFNSDANSIDSLLIRNRQFEREWQILQGPWLERTWHVLVRADSQLREETLNGYSYQILLAPEALAWGLSCALLLALLVESLLLLIGWVVLGGRRKPVAESWR</sequence>
<protein>
    <submittedName>
        <fullName evidence="3">DUF2937 family protein</fullName>
    </submittedName>
</protein>
<dbReference type="AlphaFoldDB" id="A0A077FGD1"/>
<dbReference type="RefSeq" id="WP_038613718.1">
    <property type="nucleotide sequence ID" value="NZ_CP009048.1"/>
</dbReference>
<dbReference type="eggNOG" id="ENOG5032YDB">
    <property type="taxonomic scope" value="Bacteria"/>
</dbReference>
<name>A0A077FGD1_9PSED</name>
<keyword evidence="1" id="KW-0812">Transmembrane</keyword>
<dbReference type="Pfam" id="PF11157">
    <property type="entry name" value="DUF2937"/>
    <property type="match status" value="1"/>
</dbReference>
<reference evidence="3" key="2">
    <citation type="submission" date="2019-12" db="EMBL/GenBank/DDBJ databases">
        <title>Hybrid Genome Assemblies of two High G+C Isolates from Undergraduate Microbiology Courses.</title>
        <authorList>
            <person name="Ne Ville C.J."/>
            <person name="Enright D."/>
            <person name="Hernandez I."/>
            <person name="Dodsworth J."/>
            <person name="Orwin P.M."/>
        </authorList>
    </citation>
    <scope>NUCLEOTIDE SEQUENCE [LARGE SCALE GENOMIC DNA]</scope>
    <source>
        <strain evidence="3">Neo</strain>
    </source>
</reference>
<gene>
    <name evidence="3" type="ORF">GPJ81_19850</name>
    <name evidence="2" type="ORF">PSAKL28_39720</name>
</gene>
<reference evidence="2" key="1">
    <citation type="submission" date="2014-07" db="EMBL/GenBank/DDBJ databases">
        <authorList>
            <person name="Lee K."/>
            <person name="Lim J.Y."/>
            <person name="Hwang I."/>
        </authorList>
    </citation>
    <scope>NUCLEOTIDE SEQUENCE [LARGE SCALE GENOMIC DNA]</scope>
    <source>
        <strain evidence="2">KL28</strain>
    </source>
</reference>
<evidence type="ECO:0000313" key="4">
    <source>
        <dbReference type="Proteomes" id="UP000028931"/>
    </source>
</evidence>
<dbReference type="PIRSF" id="PIRSF029393">
    <property type="entry name" value="UCP029393"/>
    <property type="match status" value="1"/>
</dbReference>
<accession>A0A077FGD1</accession>
<dbReference type="KEGG" id="palk:PSAKL28_39720"/>
<dbReference type="EMBL" id="CP009048">
    <property type="protein sequence ID" value="AIL63119.1"/>
    <property type="molecule type" value="Genomic_DNA"/>
</dbReference>
<dbReference type="Proteomes" id="UP000426235">
    <property type="component" value="Chromosome"/>
</dbReference>
<keyword evidence="1" id="KW-0472">Membrane</keyword>
<evidence type="ECO:0000256" key="1">
    <source>
        <dbReference type="SAM" id="Phobius"/>
    </source>
</evidence>
<keyword evidence="1" id="KW-1133">Transmembrane helix</keyword>
<evidence type="ECO:0000313" key="2">
    <source>
        <dbReference type="EMBL" id="AIL63119.1"/>
    </source>
</evidence>
<dbReference type="InterPro" id="IPR022584">
    <property type="entry name" value="DUF2937"/>
</dbReference>
<dbReference type="HOGENOM" id="CLU_119061_0_0_6"/>